<keyword evidence="6 10" id="KW-0067">ATP-binding</keyword>
<dbReference type="GO" id="GO:0016887">
    <property type="term" value="F:ATP hydrolysis activity"/>
    <property type="evidence" value="ECO:0007669"/>
    <property type="project" value="RHEA"/>
</dbReference>
<dbReference type="GO" id="GO:0003724">
    <property type="term" value="F:RNA helicase activity"/>
    <property type="evidence" value="ECO:0007669"/>
    <property type="project" value="UniProtKB-UniRule"/>
</dbReference>
<evidence type="ECO:0000256" key="10">
    <source>
        <dbReference type="HAMAP-Rule" id="MF_00964"/>
    </source>
</evidence>
<keyword evidence="8 10" id="KW-0346">Stress response</keyword>
<dbReference type="InterPro" id="IPR011545">
    <property type="entry name" value="DEAD/DEAH_box_helicase_dom"/>
</dbReference>
<gene>
    <name evidence="10" type="primary">deaD</name>
    <name evidence="10" type="synonym">csdA</name>
    <name evidence="16" type="ORF">FZO89_02295</name>
</gene>
<dbReference type="CDD" id="cd12499">
    <property type="entry name" value="RRM_EcCsdA_like"/>
    <property type="match status" value="1"/>
</dbReference>
<evidence type="ECO:0000256" key="1">
    <source>
        <dbReference type="ARBA" id="ARBA00004496"/>
    </source>
</evidence>
<evidence type="ECO:0000259" key="13">
    <source>
        <dbReference type="PROSITE" id="PS51192"/>
    </source>
</evidence>
<dbReference type="GO" id="GO:0005829">
    <property type="term" value="C:cytosol"/>
    <property type="evidence" value="ECO:0007669"/>
    <property type="project" value="TreeGrafter"/>
</dbReference>
<dbReference type="Pfam" id="PF03880">
    <property type="entry name" value="DbpA"/>
    <property type="match status" value="1"/>
</dbReference>
<dbReference type="OrthoDB" id="9805696at2"/>
<dbReference type="GO" id="GO:0006401">
    <property type="term" value="P:RNA catabolic process"/>
    <property type="evidence" value="ECO:0007669"/>
    <property type="project" value="UniProtKB-UniRule"/>
</dbReference>
<evidence type="ECO:0000256" key="7">
    <source>
        <dbReference type="ARBA" id="ARBA00022884"/>
    </source>
</evidence>
<keyword evidence="2 10" id="KW-0963">Cytoplasm</keyword>
<dbReference type="AlphaFoldDB" id="A0A5D4XKL4"/>
<feature type="compositionally biased region" description="Basic and acidic residues" evidence="12">
    <location>
        <begin position="484"/>
        <end position="504"/>
    </location>
</feature>
<dbReference type="Pfam" id="PF00271">
    <property type="entry name" value="Helicase_C"/>
    <property type="match status" value="1"/>
</dbReference>
<dbReference type="FunFam" id="3.30.70.330:FF:000068">
    <property type="entry name" value="ATP-dependent RNA helicase DeaD"/>
    <property type="match status" value="1"/>
</dbReference>
<dbReference type="InterPro" id="IPR014001">
    <property type="entry name" value="Helicase_ATP-bd"/>
</dbReference>
<dbReference type="InterPro" id="IPR057325">
    <property type="entry name" value="DeaD_dimer"/>
</dbReference>
<reference evidence="16 17" key="1">
    <citation type="submission" date="2019-08" db="EMBL/GenBank/DDBJ databases">
        <title>Luteimonas viscosus sp. nov., isolated from soil of a sunflower field.</title>
        <authorList>
            <person name="Jianli Z."/>
            <person name="Ying Z."/>
        </authorList>
    </citation>
    <scope>NUCLEOTIDE SEQUENCE [LARGE SCALE GENOMIC DNA]</scope>
    <source>
        <strain evidence="16 17">XBU10</strain>
    </source>
</reference>
<dbReference type="PANTHER" id="PTHR47963">
    <property type="entry name" value="DEAD-BOX ATP-DEPENDENT RNA HELICASE 47, MITOCHONDRIAL"/>
    <property type="match status" value="1"/>
</dbReference>
<evidence type="ECO:0000256" key="9">
    <source>
        <dbReference type="ARBA" id="ARBA00047984"/>
    </source>
</evidence>
<organism evidence="16 17">
    <name type="scientific">Luteimonas viscosa</name>
    <dbReference type="NCBI Taxonomy" id="1132694"/>
    <lineage>
        <taxon>Bacteria</taxon>
        <taxon>Pseudomonadati</taxon>
        <taxon>Pseudomonadota</taxon>
        <taxon>Gammaproteobacteria</taxon>
        <taxon>Lysobacterales</taxon>
        <taxon>Lysobacteraceae</taxon>
        <taxon>Luteimonas</taxon>
    </lineage>
</organism>
<evidence type="ECO:0000313" key="16">
    <source>
        <dbReference type="EMBL" id="TYT25196.1"/>
    </source>
</evidence>
<dbReference type="Gene3D" id="3.30.70.330">
    <property type="match status" value="1"/>
</dbReference>
<dbReference type="Pfam" id="PF00270">
    <property type="entry name" value="DEAD"/>
    <property type="match status" value="1"/>
</dbReference>
<keyword evidence="7 10" id="KW-0694">RNA-binding</keyword>
<dbReference type="PROSITE" id="PS51195">
    <property type="entry name" value="Q_MOTIF"/>
    <property type="match status" value="1"/>
</dbReference>
<dbReference type="InterPro" id="IPR027417">
    <property type="entry name" value="P-loop_NTPase"/>
</dbReference>
<comment type="catalytic activity">
    <reaction evidence="9 10">
        <text>ATP + H2O = ADP + phosphate + H(+)</text>
        <dbReference type="Rhea" id="RHEA:13065"/>
        <dbReference type="ChEBI" id="CHEBI:15377"/>
        <dbReference type="ChEBI" id="CHEBI:15378"/>
        <dbReference type="ChEBI" id="CHEBI:30616"/>
        <dbReference type="ChEBI" id="CHEBI:43474"/>
        <dbReference type="ChEBI" id="CHEBI:456216"/>
        <dbReference type="EC" id="3.6.4.13"/>
    </reaction>
</comment>
<dbReference type="InterPro" id="IPR001650">
    <property type="entry name" value="Helicase_C-like"/>
</dbReference>
<dbReference type="Pfam" id="PF25399">
    <property type="entry name" value="DeaD_dimer"/>
    <property type="match status" value="1"/>
</dbReference>
<dbReference type="InterPro" id="IPR000629">
    <property type="entry name" value="RNA-helicase_DEAD-box_CS"/>
</dbReference>
<dbReference type="PROSITE" id="PS00039">
    <property type="entry name" value="DEAD_ATP_HELICASE"/>
    <property type="match status" value="1"/>
</dbReference>
<sequence>MSADAPAVHFADFGLPPALMQALADVGYESPSPIQAATIPPLLQGRDVLGQAQTGTGKTAAFALPALARLDPAARKPQVLVLAPTRELAIQVAEAFQKYATHLPGFHVLPIYGGQAYGVQLSALKRGVQVIVGTPGRVIDHLDRGSLDLSELRTLILDEADEMLRMGFIDDVEAVLKKTPATRQVALFSATMPAQIKRIAQTYLKDPVEIAIKSQTTTAANIRQRVWMVSGTNKLDALTRILEAEPFDAMIVFARTKLGTAELAEKLAARGFAAAAINGDLDQKQREKTIQSLKDGRIDILVATDVAARGLDVERISHVLNYDIPYDTESYVHRIGRTGRAGRSGEAILFAAPRERGMLGAIERATRQKIEAMQLPSVETVNERRVEKFLERVTGALESPDLAMFRDLVERYEREHNVPAVEIAAALAKIVQGDTPLLLPASADRPRPHRDEGRGPRERMERREAAPGQAYPRREATAPAPAHPRRETAPAGPPRREPAREEPPMRNAAEAAFEPEPATPARTPRERPERAARSGTDTGFAMETFRVEVGHVHGVQPGNIVGAIANEAELESRYIGRIDIRDDHSLVDLPEGMPREILELLKKVWVSGQQLKIRRADDERRAPPRRRPGGPAPGKPAGPRKGKPPHRGR</sequence>
<dbReference type="EC" id="3.6.4.13" evidence="10"/>
<feature type="compositionally biased region" description="Basic residues" evidence="12">
    <location>
        <begin position="638"/>
        <end position="649"/>
    </location>
</feature>
<dbReference type="InterPro" id="IPR012677">
    <property type="entry name" value="Nucleotide-bd_a/b_plait_sf"/>
</dbReference>
<dbReference type="EMBL" id="VTFT01000001">
    <property type="protein sequence ID" value="TYT25196.1"/>
    <property type="molecule type" value="Genomic_DNA"/>
</dbReference>
<dbReference type="InterPro" id="IPR028618">
    <property type="entry name" value="DEAD_helicase_DeaD"/>
</dbReference>
<evidence type="ECO:0000256" key="12">
    <source>
        <dbReference type="SAM" id="MobiDB-lite"/>
    </source>
</evidence>
<dbReference type="SUPFAM" id="SSF52540">
    <property type="entry name" value="P-loop containing nucleoside triphosphate hydrolases"/>
    <property type="match status" value="1"/>
</dbReference>
<dbReference type="Proteomes" id="UP000324973">
    <property type="component" value="Unassembled WGS sequence"/>
</dbReference>
<dbReference type="GO" id="GO:0000027">
    <property type="term" value="P:ribosomal large subunit assembly"/>
    <property type="evidence" value="ECO:0007669"/>
    <property type="project" value="UniProtKB-UniRule"/>
</dbReference>
<evidence type="ECO:0000259" key="15">
    <source>
        <dbReference type="PROSITE" id="PS51195"/>
    </source>
</evidence>
<dbReference type="SMART" id="SM00490">
    <property type="entry name" value="HELICc"/>
    <property type="match status" value="1"/>
</dbReference>
<dbReference type="SMART" id="SM00487">
    <property type="entry name" value="DEXDc"/>
    <property type="match status" value="1"/>
</dbReference>
<dbReference type="GO" id="GO:0033592">
    <property type="term" value="F:RNA strand annealing activity"/>
    <property type="evidence" value="ECO:0007669"/>
    <property type="project" value="TreeGrafter"/>
</dbReference>
<comment type="function">
    <text evidence="10">DEAD-box RNA helicase involved in various cellular processes at low temperature, including ribosome biogenesis, mRNA degradation and translation initiation.</text>
</comment>
<dbReference type="Gene3D" id="3.40.50.300">
    <property type="entry name" value="P-loop containing nucleotide triphosphate hydrolases"/>
    <property type="match status" value="2"/>
</dbReference>
<dbReference type="InterPro" id="IPR044742">
    <property type="entry name" value="DEAD/DEAH_RhlB"/>
</dbReference>
<comment type="similarity">
    <text evidence="10">Belongs to the DEAD box helicase family. DeaD/CsdA subfamily.</text>
</comment>
<keyword evidence="17" id="KW-1185">Reference proteome</keyword>
<dbReference type="InterPro" id="IPR050547">
    <property type="entry name" value="DEAD_box_RNA_helicases"/>
</dbReference>
<evidence type="ECO:0000256" key="5">
    <source>
        <dbReference type="ARBA" id="ARBA00022806"/>
    </source>
</evidence>
<feature type="short sequence motif" description="Q motif" evidence="11">
    <location>
        <begin position="8"/>
        <end position="36"/>
    </location>
</feature>
<feature type="region of interest" description="Disordered" evidence="12">
    <location>
        <begin position="438"/>
        <end position="535"/>
    </location>
</feature>
<feature type="domain" description="DEAD-box RNA helicase Q" evidence="15">
    <location>
        <begin position="8"/>
        <end position="36"/>
    </location>
</feature>
<dbReference type="CDD" id="cd00268">
    <property type="entry name" value="DEADc"/>
    <property type="match status" value="1"/>
</dbReference>
<evidence type="ECO:0000256" key="3">
    <source>
        <dbReference type="ARBA" id="ARBA00022741"/>
    </source>
</evidence>
<evidence type="ECO:0000256" key="2">
    <source>
        <dbReference type="ARBA" id="ARBA00022490"/>
    </source>
</evidence>
<keyword evidence="3 10" id="KW-0547">Nucleotide-binding</keyword>
<evidence type="ECO:0000256" key="4">
    <source>
        <dbReference type="ARBA" id="ARBA00022801"/>
    </source>
</evidence>
<feature type="compositionally biased region" description="Basic and acidic residues" evidence="12">
    <location>
        <begin position="444"/>
        <end position="465"/>
    </location>
</feature>
<dbReference type="PANTHER" id="PTHR47963:SF8">
    <property type="entry name" value="ATP-DEPENDENT RNA HELICASE DEAD"/>
    <property type="match status" value="1"/>
</dbReference>
<evidence type="ECO:0000256" key="11">
    <source>
        <dbReference type="PROSITE-ProRule" id="PRU00552"/>
    </source>
</evidence>
<dbReference type="PROSITE" id="PS51192">
    <property type="entry name" value="HELICASE_ATP_BIND_1"/>
    <property type="match status" value="1"/>
</dbReference>
<dbReference type="InterPro" id="IPR005580">
    <property type="entry name" value="DbpA/CsdA_RNA-bd_dom"/>
</dbReference>
<keyword evidence="5 10" id="KW-0347">Helicase</keyword>
<dbReference type="InterPro" id="IPR014014">
    <property type="entry name" value="RNA_helicase_DEAD_Q_motif"/>
</dbReference>
<protein>
    <recommendedName>
        <fullName evidence="10">ATP-dependent RNA helicase DeaD</fullName>
        <ecNumber evidence="10">3.6.4.13</ecNumber>
    </recommendedName>
    <alternativeName>
        <fullName evidence="10">Cold-shock DEAD box protein A</fullName>
    </alternativeName>
</protein>
<feature type="compositionally biased region" description="Low complexity" evidence="12">
    <location>
        <begin position="505"/>
        <end position="522"/>
    </location>
</feature>
<dbReference type="CDD" id="cd18787">
    <property type="entry name" value="SF2_C_DEAD"/>
    <property type="match status" value="1"/>
</dbReference>
<evidence type="ECO:0000256" key="6">
    <source>
        <dbReference type="ARBA" id="ARBA00022840"/>
    </source>
</evidence>
<dbReference type="PROSITE" id="PS51194">
    <property type="entry name" value="HELICASE_CTER"/>
    <property type="match status" value="1"/>
</dbReference>
<accession>A0A5D4XKL4</accession>
<feature type="domain" description="Helicase ATP-binding" evidence="13">
    <location>
        <begin position="39"/>
        <end position="210"/>
    </location>
</feature>
<feature type="region of interest" description="Disordered" evidence="12">
    <location>
        <begin position="611"/>
        <end position="649"/>
    </location>
</feature>
<evidence type="ECO:0000256" key="8">
    <source>
        <dbReference type="ARBA" id="ARBA00023016"/>
    </source>
</evidence>
<dbReference type="GO" id="GO:0070417">
    <property type="term" value="P:cellular response to cold"/>
    <property type="evidence" value="ECO:0007669"/>
    <property type="project" value="InterPro"/>
</dbReference>
<evidence type="ECO:0000313" key="17">
    <source>
        <dbReference type="Proteomes" id="UP000324973"/>
    </source>
</evidence>
<proteinExistence type="inferred from homology"/>
<dbReference type="GO" id="GO:0005524">
    <property type="term" value="F:ATP binding"/>
    <property type="evidence" value="ECO:0007669"/>
    <property type="project" value="UniProtKB-UniRule"/>
</dbReference>
<dbReference type="HAMAP" id="MF_00964">
    <property type="entry name" value="DEAD_helicase_DeaD"/>
    <property type="match status" value="1"/>
</dbReference>
<evidence type="ECO:0000259" key="14">
    <source>
        <dbReference type="PROSITE" id="PS51194"/>
    </source>
</evidence>
<dbReference type="FunFam" id="3.40.50.300:FF:000108">
    <property type="entry name" value="ATP-dependent RNA helicase RhlE"/>
    <property type="match status" value="1"/>
</dbReference>
<comment type="subcellular location">
    <subcellularLocation>
        <location evidence="1 10">Cytoplasm</location>
    </subcellularLocation>
</comment>
<feature type="compositionally biased region" description="Basic and acidic residues" evidence="12">
    <location>
        <begin position="523"/>
        <end position="532"/>
    </location>
</feature>
<keyword evidence="4 10" id="KW-0378">Hydrolase</keyword>
<comment type="caution">
    <text evidence="16">The sequence shown here is derived from an EMBL/GenBank/DDBJ whole genome shotgun (WGS) entry which is preliminary data.</text>
</comment>
<dbReference type="GO" id="GO:0005840">
    <property type="term" value="C:ribosome"/>
    <property type="evidence" value="ECO:0007669"/>
    <property type="project" value="TreeGrafter"/>
</dbReference>
<dbReference type="RefSeq" id="WP_149101745.1">
    <property type="nucleotide sequence ID" value="NZ_VTFT01000001.1"/>
</dbReference>
<dbReference type="InterPro" id="IPR034415">
    <property type="entry name" value="CsdA_RRM"/>
</dbReference>
<name>A0A5D4XKL4_9GAMM</name>
<feature type="domain" description="Helicase C-terminal" evidence="14">
    <location>
        <begin position="234"/>
        <end position="381"/>
    </location>
</feature>